<evidence type="ECO:0000313" key="2">
    <source>
        <dbReference type="Proteomes" id="UP000281343"/>
    </source>
</evidence>
<dbReference type="RefSeq" id="WP_121898840.1">
    <property type="nucleotide sequence ID" value="NZ_RCNT01000007.1"/>
</dbReference>
<reference evidence="1 2" key="1">
    <citation type="submission" date="2018-10" db="EMBL/GenBank/DDBJ databases">
        <authorList>
            <person name="Jung H.S."/>
            <person name="Jeon C.O."/>
        </authorList>
    </citation>
    <scope>NUCLEOTIDE SEQUENCE [LARGE SCALE GENOMIC DNA]</scope>
    <source>
        <strain evidence="1 2">MA-7-27</strain>
    </source>
</reference>
<dbReference type="OrthoDB" id="9825461at2"/>
<sequence length="370" mass="42556">MSEDGVDQHRERGKKFPASNKDELSNKVISLSALRKLSYKEIDDVISRAVFDHWPQYRVDCYKEILLRYMGQKSLSPQKLYDQIMEPEIRARRRDYQARHGVALSVVEARPNPGDNGRDLIRKWLHKPDGTVSRGFLRYVRRFIIKNSLEILDHFSASQTVLDKRRNYHSKSLNDIGQSNFFIGPLRELFDADEVYYFYLKQGRSILAGSDQKILSLQFHETGIGYFLIYKMPKVERDAPIIGALSSLNVGLALEYQGYFWAPQPRLDTPEEEIELHVISARKFTRTTSMPPCHPYLLSKEVELKLFFRFDSHSEDGSTGFLAVPLRELNGGEITISGSLFPEIYEMTPIVIPTALAAHLKKLEGIQINV</sequence>
<gene>
    <name evidence="1" type="ORF">D9R08_14905</name>
</gene>
<dbReference type="EMBL" id="RCNT01000007">
    <property type="protein sequence ID" value="RMA41583.1"/>
    <property type="molecule type" value="Genomic_DNA"/>
</dbReference>
<dbReference type="AlphaFoldDB" id="A0A3L9Y5I5"/>
<dbReference type="Proteomes" id="UP000281343">
    <property type="component" value="Unassembled WGS sequence"/>
</dbReference>
<proteinExistence type="predicted"/>
<name>A0A3L9Y5I5_9RHOB</name>
<keyword evidence="2" id="KW-1185">Reference proteome</keyword>
<protein>
    <submittedName>
        <fullName evidence="1">Uncharacterized protein</fullName>
    </submittedName>
</protein>
<comment type="caution">
    <text evidence="1">The sequence shown here is derived from an EMBL/GenBank/DDBJ whole genome shotgun (WGS) entry which is preliminary data.</text>
</comment>
<accession>A0A3L9Y5I5</accession>
<organism evidence="1 2">
    <name type="scientific">Rhodophyticola porphyridii</name>
    <dbReference type="NCBI Taxonomy" id="1852017"/>
    <lineage>
        <taxon>Bacteria</taxon>
        <taxon>Pseudomonadati</taxon>
        <taxon>Pseudomonadota</taxon>
        <taxon>Alphaproteobacteria</taxon>
        <taxon>Rhodobacterales</taxon>
        <taxon>Roseobacteraceae</taxon>
        <taxon>Rhodophyticola</taxon>
    </lineage>
</organism>
<evidence type="ECO:0000313" key="1">
    <source>
        <dbReference type="EMBL" id="RMA41583.1"/>
    </source>
</evidence>